<dbReference type="HOGENOM" id="CLU_009942_1_0_9"/>
<evidence type="ECO:0000313" key="2">
    <source>
        <dbReference type="EMBL" id="EEG55760.1"/>
    </source>
</evidence>
<dbReference type="RefSeq" id="WP_007709998.1">
    <property type="nucleotide sequence ID" value="NZ_CP102272.1"/>
</dbReference>
<dbReference type="EMBL" id="ACCJ01000125">
    <property type="protein sequence ID" value="EEG55760.1"/>
    <property type="molecule type" value="Genomic_DNA"/>
</dbReference>
<protein>
    <submittedName>
        <fullName evidence="2">Amidohydrolase family protein</fullName>
    </submittedName>
</protein>
<dbReference type="CDD" id="cd01300">
    <property type="entry name" value="YtcJ_like"/>
    <property type="match status" value="1"/>
</dbReference>
<dbReference type="Pfam" id="PF07969">
    <property type="entry name" value="Amidohydro_3"/>
    <property type="match status" value="1"/>
</dbReference>
<reference evidence="2 3" key="1">
    <citation type="submission" date="2009-02" db="EMBL/GenBank/DDBJ databases">
        <title>Draft genome sequence of Clostridium asparagiforme (DSM 15981).</title>
        <authorList>
            <person name="Sudarsanam P."/>
            <person name="Ley R."/>
            <person name="Guruge J."/>
            <person name="Turnbaugh P.J."/>
            <person name="Mahowald M."/>
            <person name="Liep D."/>
            <person name="Gordon J."/>
        </authorList>
    </citation>
    <scope>NUCLEOTIDE SEQUENCE [LARGE SCALE GENOMIC DNA]</scope>
    <source>
        <strain evidence="2 3">DSM 15981</strain>
    </source>
</reference>
<keyword evidence="2" id="KW-0378">Hydrolase</keyword>
<dbReference type="InterPro" id="IPR032466">
    <property type="entry name" value="Metal_Hydrolase"/>
</dbReference>
<keyword evidence="3" id="KW-1185">Reference proteome</keyword>
<name>C0CYU2_9FIRM</name>
<dbReference type="GO" id="GO:0016810">
    <property type="term" value="F:hydrolase activity, acting on carbon-nitrogen (but not peptide) bonds"/>
    <property type="evidence" value="ECO:0007669"/>
    <property type="project" value="InterPro"/>
</dbReference>
<evidence type="ECO:0000313" key="3">
    <source>
        <dbReference type="Proteomes" id="UP000004756"/>
    </source>
</evidence>
<dbReference type="PANTHER" id="PTHR22642:SF2">
    <property type="entry name" value="PROTEIN LONG AFTER FAR-RED 3"/>
    <property type="match status" value="1"/>
</dbReference>
<sequence length="546" mass="61188">MRTIYTNGAVYTGALPLCEAFVQENGRFLYAGGTEEAMTYRTAETRVVDLDKRFVCPGFNDSHMHLVNFGYSLQAADLSRHTSSLAEVQEELRRFHRANPDPAGGWLRGRGWNQDYFADVKRFPNRYDLDQVSRDVPICIARACGHACVVNSRALEITGVTGSTPQPEGGRFEVDENGEPLGIFRENAMDLVYNFIPAPDRGEIKEMILAACAALNRYGVTSSQSDDFLAFPNVPWEETLEAYRELEQEGKLTVRVNEQSQFPSLEELKRFIGAGYNTGWGDSWFRIGPLKMLGDGSLGSRTAYLSRPYADDPGTQGIPIYTRDQFREMIGYAHEHNMQAAIHAIGDGILDDVLAVYREVLERCPRGDHRHGVVHCQITRPDQLEAFRELGLHAYVQSIFLDYDIHIVRQRVGEELAKSSYNFKTLMDYGVRVSNGSDCPVEQPDVMAGIQCAVTRKTLRDHLGPYLPDQAMTVQEALDSFTGAGAYASFEEERKGRICPGMLADFVILEKNPFETPVEEIAGIAVLAAFVDGKCVYLRENRENRS</sequence>
<dbReference type="InterPro" id="IPR011059">
    <property type="entry name" value="Metal-dep_hydrolase_composite"/>
</dbReference>
<accession>C0CYU2</accession>
<dbReference type="InterPro" id="IPR033932">
    <property type="entry name" value="YtcJ-like"/>
</dbReference>
<proteinExistence type="predicted"/>
<feature type="domain" description="Amidohydrolase 3" evidence="1">
    <location>
        <begin position="46"/>
        <end position="537"/>
    </location>
</feature>
<dbReference type="PANTHER" id="PTHR22642">
    <property type="entry name" value="IMIDAZOLONEPROPIONASE"/>
    <property type="match status" value="1"/>
</dbReference>
<organism evidence="2 3">
    <name type="scientific">[Clostridium] asparagiforme DSM 15981</name>
    <dbReference type="NCBI Taxonomy" id="518636"/>
    <lineage>
        <taxon>Bacteria</taxon>
        <taxon>Bacillati</taxon>
        <taxon>Bacillota</taxon>
        <taxon>Clostridia</taxon>
        <taxon>Lachnospirales</taxon>
        <taxon>Lachnospiraceae</taxon>
        <taxon>Enterocloster</taxon>
    </lineage>
</organism>
<dbReference type="AlphaFoldDB" id="C0CYU2"/>
<comment type="caution">
    <text evidence="2">The sequence shown here is derived from an EMBL/GenBank/DDBJ whole genome shotgun (WGS) entry which is preliminary data.</text>
</comment>
<dbReference type="SUPFAM" id="SSF51556">
    <property type="entry name" value="Metallo-dependent hydrolases"/>
    <property type="match status" value="1"/>
</dbReference>
<dbReference type="Proteomes" id="UP000004756">
    <property type="component" value="Unassembled WGS sequence"/>
</dbReference>
<dbReference type="Gene3D" id="3.20.20.140">
    <property type="entry name" value="Metal-dependent hydrolases"/>
    <property type="match status" value="1"/>
</dbReference>
<dbReference type="Gene3D" id="3.10.310.70">
    <property type="match status" value="1"/>
</dbReference>
<dbReference type="InterPro" id="IPR013108">
    <property type="entry name" value="Amidohydro_3"/>
</dbReference>
<dbReference type="Gene3D" id="2.30.40.10">
    <property type="entry name" value="Urease, subunit C, domain 1"/>
    <property type="match status" value="1"/>
</dbReference>
<evidence type="ECO:0000259" key="1">
    <source>
        <dbReference type="Pfam" id="PF07969"/>
    </source>
</evidence>
<gene>
    <name evidence="2" type="ORF">CLOSTASPAR_02169</name>
</gene>
<dbReference type="SUPFAM" id="SSF51338">
    <property type="entry name" value="Composite domain of metallo-dependent hydrolases"/>
    <property type="match status" value="1"/>
</dbReference>